<accession>A0AA35SRK3</accession>
<keyword evidence="1" id="KW-0732">Signal</keyword>
<proteinExistence type="predicted"/>
<evidence type="ECO:0000313" key="3">
    <source>
        <dbReference type="Proteomes" id="UP001174909"/>
    </source>
</evidence>
<evidence type="ECO:0000256" key="1">
    <source>
        <dbReference type="SAM" id="SignalP"/>
    </source>
</evidence>
<dbReference type="EMBL" id="CASHTH010002706">
    <property type="protein sequence ID" value="CAI8033947.1"/>
    <property type="molecule type" value="Genomic_DNA"/>
</dbReference>
<name>A0AA35SRK3_GEOBA</name>
<dbReference type="Proteomes" id="UP001174909">
    <property type="component" value="Unassembled WGS sequence"/>
</dbReference>
<protein>
    <submittedName>
        <fullName evidence="2">Uncharacterized protein</fullName>
    </submittedName>
</protein>
<feature type="signal peptide" evidence="1">
    <location>
        <begin position="1"/>
        <end position="20"/>
    </location>
</feature>
<comment type="caution">
    <text evidence="2">The sequence shown here is derived from an EMBL/GenBank/DDBJ whole genome shotgun (WGS) entry which is preliminary data.</text>
</comment>
<gene>
    <name evidence="2" type="ORF">GBAR_LOCUS19138</name>
</gene>
<evidence type="ECO:0000313" key="2">
    <source>
        <dbReference type="EMBL" id="CAI8033947.1"/>
    </source>
</evidence>
<feature type="chain" id="PRO_5041332605" evidence="1">
    <location>
        <begin position="21"/>
        <end position="147"/>
    </location>
</feature>
<organism evidence="2 3">
    <name type="scientific">Geodia barretti</name>
    <name type="common">Barrett's horny sponge</name>
    <dbReference type="NCBI Taxonomy" id="519541"/>
    <lineage>
        <taxon>Eukaryota</taxon>
        <taxon>Metazoa</taxon>
        <taxon>Porifera</taxon>
        <taxon>Demospongiae</taxon>
        <taxon>Heteroscleromorpha</taxon>
        <taxon>Tetractinellida</taxon>
        <taxon>Astrophorina</taxon>
        <taxon>Geodiidae</taxon>
        <taxon>Geodia</taxon>
    </lineage>
</organism>
<dbReference type="AlphaFoldDB" id="A0AA35SRK3"/>
<sequence length="147" mass="16187">MKMSLTQVAIMAVFITVSTAAITRNDPIREHPHSVVVTEGGWAHFTCAIKLPGMIRWRIGDFENNGSVYNGVSNLAGLEGATAERFSYTINKTKKMLHETIRVLATVELDGIPVQCMYESNDESTKKDSFSMFALIHVNSTFGSGDI</sequence>
<reference evidence="2" key="1">
    <citation type="submission" date="2023-03" db="EMBL/GenBank/DDBJ databases">
        <authorList>
            <person name="Steffen K."/>
            <person name="Cardenas P."/>
        </authorList>
    </citation>
    <scope>NUCLEOTIDE SEQUENCE</scope>
</reference>
<keyword evidence="3" id="KW-1185">Reference proteome</keyword>